<dbReference type="RefSeq" id="WP_121973727.1">
    <property type="nucleotide sequence ID" value="NZ_OOGT01000048.1"/>
</dbReference>
<sequence length="116" mass="11608">MKKSKLLGATLIAGLSFTTVAAFAEPAVPAGATLESLSQATITTTVNGQPGTLKEVLENNKLTVISDSNQTNAPAAPQDTQAPTAEQPASAPEAQAPNDAPNAAPSDVTAEQPAAN</sequence>
<feature type="chain" id="PRO_5015651188" evidence="2">
    <location>
        <begin position="25"/>
        <end position="116"/>
    </location>
</feature>
<accession>A0A2U3MXR9</accession>
<evidence type="ECO:0000256" key="2">
    <source>
        <dbReference type="SAM" id="SignalP"/>
    </source>
</evidence>
<dbReference type="EMBL" id="OOGT01000048">
    <property type="protein sequence ID" value="SPL70232.1"/>
    <property type="molecule type" value="Genomic_DNA"/>
</dbReference>
<dbReference type="Proteomes" id="UP000245974">
    <property type="component" value="Unassembled WGS sequence"/>
</dbReference>
<dbReference type="AlphaFoldDB" id="A0A2U3MXR9"/>
<proteinExistence type="predicted"/>
<evidence type="ECO:0000313" key="3">
    <source>
        <dbReference type="EMBL" id="SPL70232.1"/>
    </source>
</evidence>
<name>A0A2U3MXR9_9GAMM</name>
<keyword evidence="4" id="KW-1185">Reference proteome</keyword>
<dbReference type="InParanoid" id="A0A2U3MXR9"/>
<reference evidence="4" key="1">
    <citation type="submission" date="2018-03" db="EMBL/GenBank/DDBJ databases">
        <authorList>
            <person name="Blom J."/>
        </authorList>
    </citation>
    <scope>NUCLEOTIDE SEQUENCE [LARGE SCALE GENOMIC DNA]</scope>
    <source>
        <strain evidence="4">KPC-SM-21</strain>
    </source>
</reference>
<feature type="signal peptide" evidence="2">
    <location>
        <begin position="1"/>
        <end position="24"/>
    </location>
</feature>
<feature type="region of interest" description="Disordered" evidence="1">
    <location>
        <begin position="65"/>
        <end position="116"/>
    </location>
</feature>
<protein>
    <submittedName>
        <fullName evidence="3">Uncharacterized protein</fullName>
    </submittedName>
</protein>
<organism evidence="3 4">
    <name type="scientific">Acinetobacter stercoris</name>
    <dbReference type="NCBI Taxonomy" id="2126983"/>
    <lineage>
        <taxon>Bacteria</taxon>
        <taxon>Pseudomonadati</taxon>
        <taxon>Pseudomonadota</taxon>
        <taxon>Gammaproteobacteria</taxon>
        <taxon>Moraxellales</taxon>
        <taxon>Moraxellaceae</taxon>
        <taxon>Acinetobacter</taxon>
    </lineage>
</organism>
<gene>
    <name evidence="3" type="ORF">KPC_1410</name>
</gene>
<dbReference type="OrthoDB" id="6694311at2"/>
<evidence type="ECO:0000256" key="1">
    <source>
        <dbReference type="SAM" id="MobiDB-lite"/>
    </source>
</evidence>
<keyword evidence="2" id="KW-0732">Signal</keyword>
<feature type="compositionally biased region" description="Low complexity" evidence="1">
    <location>
        <begin position="70"/>
        <end position="105"/>
    </location>
</feature>
<evidence type="ECO:0000313" key="4">
    <source>
        <dbReference type="Proteomes" id="UP000245974"/>
    </source>
</evidence>